<comment type="similarity">
    <text evidence="8">Belongs to the TonB-dependent receptor family.</text>
</comment>
<dbReference type="PANTHER" id="PTHR30069:SF29">
    <property type="entry name" value="HEMOGLOBIN AND HEMOGLOBIN-HAPTOGLOBIN-BINDING PROTEIN 1-RELATED"/>
    <property type="match status" value="1"/>
</dbReference>
<dbReference type="GO" id="GO:0044718">
    <property type="term" value="P:siderophore transmembrane transport"/>
    <property type="evidence" value="ECO:0007669"/>
    <property type="project" value="TreeGrafter"/>
</dbReference>
<comment type="caution">
    <text evidence="10">The sequence shown here is derived from an EMBL/GenBank/DDBJ whole genome shotgun (WGS) entry which is preliminary data.</text>
</comment>
<proteinExistence type="inferred from homology"/>
<keyword evidence="2 8" id="KW-0813">Transport</keyword>
<keyword evidence="6 8" id="KW-0472">Membrane</keyword>
<keyword evidence="11" id="KW-1185">Reference proteome</keyword>
<dbReference type="GO" id="GO:0009279">
    <property type="term" value="C:cell outer membrane"/>
    <property type="evidence" value="ECO:0007669"/>
    <property type="project" value="UniProtKB-SubCell"/>
</dbReference>
<dbReference type="InterPro" id="IPR037066">
    <property type="entry name" value="Plug_dom_sf"/>
</dbReference>
<keyword evidence="5" id="KW-0732">Signal</keyword>
<evidence type="ECO:0000256" key="2">
    <source>
        <dbReference type="ARBA" id="ARBA00022448"/>
    </source>
</evidence>
<evidence type="ECO:0000313" key="10">
    <source>
        <dbReference type="EMBL" id="EIM78705.1"/>
    </source>
</evidence>
<evidence type="ECO:0000256" key="8">
    <source>
        <dbReference type="PROSITE-ProRule" id="PRU01360"/>
    </source>
</evidence>
<dbReference type="GO" id="GO:0015344">
    <property type="term" value="F:siderophore uptake transmembrane transporter activity"/>
    <property type="evidence" value="ECO:0007669"/>
    <property type="project" value="TreeGrafter"/>
</dbReference>
<dbReference type="InterPro" id="IPR012910">
    <property type="entry name" value="Plug_dom"/>
</dbReference>
<dbReference type="InterPro" id="IPR036942">
    <property type="entry name" value="Beta-barrel_TonB_sf"/>
</dbReference>
<evidence type="ECO:0000313" key="11">
    <source>
        <dbReference type="Proteomes" id="UP000005551"/>
    </source>
</evidence>
<accession>I5CA53</accession>
<organism evidence="10 11">
    <name type="scientific">Nitritalea halalkaliphila LW7</name>
    <dbReference type="NCBI Taxonomy" id="1189621"/>
    <lineage>
        <taxon>Bacteria</taxon>
        <taxon>Pseudomonadati</taxon>
        <taxon>Bacteroidota</taxon>
        <taxon>Cytophagia</taxon>
        <taxon>Cytophagales</taxon>
        <taxon>Cyclobacteriaceae</taxon>
        <taxon>Nitritalea</taxon>
    </lineage>
</organism>
<dbReference type="RefSeq" id="WP_009053254.1">
    <property type="nucleotide sequence ID" value="NZ_AJYA01000002.1"/>
</dbReference>
<dbReference type="EMBL" id="AJYA01000002">
    <property type="protein sequence ID" value="EIM78705.1"/>
    <property type="molecule type" value="Genomic_DNA"/>
</dbReference>
<name>I5CA53_9BACT</name>
<sequence>MQQKTGLFVRQYGAGMLNTVSTRGTSAGHHAVFWNGLPLNSPSLGQIDFSLLPLAGFDAAHVFMGSAGANFGTDAIGGSTHLETKADFTPGHQVQLENGFGSFGLWNSSLRYRFAAGGYAQSTTFYRQFTRNDFPFRNLARRETPVERMPHGRVEQLGLVHQSSYNLSERDQLSVALWWNSADREIQPVIGSNTRDMQEDNSLRVVVDYFRFAAAGTLNLKAGIVHDENIFNASRNRTRQHLAAGEWDWKGNEWLAAKSGLRYTRAIGLLSTYEAEEDRLELYQSFNVTPTPRLGFSINLRQFWFDGEAAPFTPSLGWNWQLWQGESQKLRLVGTAARSFKVPTLNDRFWEPGGNRDLLPEESWSLEAGFEHRLERKRWRVEQRLTAYAMWVDNWIVWLPTGNFWSPSNIREVHNQGLEYQGELQLQLTERQSLGLRATYNHTVATNVGAVRENDRTVGNQLPYTPFDKWNAQLTYRIGPLEVGVNQQYVGDRFISLDNVTRVAAYRLTDFHAAYDWRWKGLSGQVQGRVLNAFDTEYQVLRLRAMPGRNYTIHFTVNL</sequence>
<dbReference type="Proteomes" id="UP000005551">
    <property type="component" value="Unassembled WGS sequence"/>
</dbReference>
<keyword evidence="7 8" id="KW-0998">Cell outer membrane</keyword>
<feature type="domain" description="TonB-dependent receptor plug" evidence="9">
    <location>
        <begin position="4"/>
        <end position="78"/>
    </location>
</feature>
<comment type="subcellular location">
    <subcellularLocation>
        <location evidence="1 8">Cell outer membrane</location>
        <topology evidence="1 8">Multi-pass membrane protein</topology>
    </subcellularLocation>
</comment>
<evidence type="ECO:0000256" key="3">
    <source>
        <dbReference type="ARBA" id="ARBA00022452"/>
    </source>
</evidence>
<gene>
    <name evidence="10" type="ORF">A3SI_01446</name>
</gene>
<evidence type="ECO:0000256" key="7">
    <source>
        <dbReference type="ARBA" id="ARBA00023237"/>
    </source>
</evidence>
<evidence type="ECO:0000256" key="1">
    <source>
        <dbReference type="ARBA" id="ARBA00004571"/>
    </source>
</evidence>
<evidence type="ECO:0000259" key="9">
    <source>
        <dbReference type="Pfam" id="PF07715"/>
    </source>
</evidence>
<dbReference type="OrthoDB" id="9762903at2"/>
<dbReference type="SUPFAM" id="SSF56935">
    <property type="entry name" value="Porins"/>
    <property type="match status" value="1"/>
</dbReference>
<dbReference type="Gene3D" id="2.170.130.10">
    <property type="entry name" value="TonB-dependent receptor, plug domain"/>
    <property type="match status" value="1"/>
</dbReference>
<protein>
    <submittedName>
        <fullName evidence="10">TonB-dependent receptor</fullName>
    </submittedName>
</protein>
<dbReference type="AlphaFoldDB" id="I5CA53"/>
<dbReference type="STRING" id="1189621.A3SI_01446"/>
<dbReference type="PANTHER" id="PTHR30069">
    <property type="entry name" value="TONB-DEPENDENT OUTER MEMBRANE RECEPTOR"/>
    <property type="match status" value="1"/>
</dbReference>
<dbReference type="InterPro" id="IPR039426">
    <property type="entry name" value="TonB-dep_rcpt-like"/>
</dbReference>
<evidence type="ECO:0000256" key="6">
    <source>
        <dbReference type="ARBA" id="ARBA00023136"/>
    </source>
</evidence>
<dbReference type="Pfam" id="PF07715">
    <property type="entry name" value="Plug"/>
    <property type="match status" value="1"/>
</dbReference>
<keyword evidence="10" id="KW-0675">Receptor</keyword>
<keyword evidence="4 8" id="KW-0812">Transmembrane</keyword>
<dbReference type="Gene3D" id="2.40.170.20">
    <property type="entry name" value="TonB-dependent receptor, beta-barrel domain"/>
    <property type="match status" value="1"/>
</dbReference>
<evidence type="ECO:0000256" key="4">
    <source>
        <dbReference type="ARBA" id="ARBA00022692"/>
    </source>
</evidence>
<dbReference type="PROSITE" id="PS52016">
    <property type="entry name" value="TONB_DEPENDENT_REC_3"/>
    <property type="match status" value="1"/>
</dbReference>
<evidence type="ECO:0000256" key="5">
    <source>
        <dbReference type="ARBA" id="ARBA00022729"/>
    </source>
</evidence>
<reference evidence="10 11" key="1">
    <citation type="submission" date="2012-05" db="EMBL/GenBank/DDBJ databases">
        <title>Genome sequence of Nitritalea halalkaliphila LW7.</title>
        <authorList>
            <person name="Jangir P.K."/>
            <person name="Singh A."/>
            <person name="Shivaji S."/>
            <person name="Sharma R."/>
        </authorList>
    </citation>
    <scope>NUCLEOTIDE SEQUENCE [LARGE SCALE GENOMIC DNA]</scope>
    <source>
        <strain evidence="10 11">LW7</strain>
    </source>
</reference>
<keyword evidence="3 8" id="KW-1134">Transmembrane beta strand</keyword>